<protein>
    <submittedName>
        <fullName evidence="1">Uncharacterized protein</fullName>
    </submittedName>
</protein>
<dbReference type="AlphaFoldDB" id="A0A9E7FYW8"/>
<organism evidence="1 2">
    <name type="scientific">Musa troglodytarum</name>
    <name type="common">fe'i banana</name>
    <dbReference type="NCBI Taxonomy" id="320322"/>
    <lineage>
        <taxon>Eukaryota</taxon>
        <taxon>Viridiplantae</taxon>
        <taxon>Streptophyta</taxon>
        <taxon>Embryophyta</taxon>
        <taxon>Tracheophyta</taxon>
        <taxon>Spermatophyta</taxon>
        <taxon>Magnoliopsida</taxon>
        <taxon>Liliopsida</taxon>
        <taxon>Zingiberales</taxon>
        <taxon>Musaceae</taxon>
        <taxon>Musa</taxon>
    </lineage>
</organism>
<dbReference type="EMBL" id="CP097507">
    <property type="protein sequence ID" value="URE03598.1"/>
    <property type="molecule type" value="Genomic_DNA"/>
</dbReference>
<accession>A0A9E7FYW8</accession>
<proteinExistence type="predicted"/>
<keyword evidence="2" id="KW-1185">Reference proteome</keyword>
<evidence type="ECO:0000313" key="2">
    <source>
        <dbReference type="Proteomes" id="UP001055439"/>
    </source>
</evidence>
<gene>
    <name evidence="1" type="ORF">MUK42_28605</name>
</gene>
<feature type="non-terminal residue" evidence="1">
    <location>
        <position position="44"/>
    </location>
</feature>
<name>A0A9E7FYW8_9LILI</name>
<evidence type="ECO:0000313" key="1">
    <source>
        <dbReference type="EMBL" id="URE03598.1"/>
    </source>
</evidence>
<dbReference type="Proteomes" id="UP001055439">
    <property type="component" value="Chromosome 5"/>
</dbReference>
<sequence>MILCLRSEAYCLGWKDDRNVRLTLNQKIDLNSTWKRLQVCSADS</sequence>
<reference evidence="1" key="1">
    <citation type="submission" date="2022-05" db="EMBL/GenBank/DDBJ databases">
        <title>The Musa troglodytarum L. genome provides insights into the mechanism of non-climacteric behaviour and enrichment of carotenoids.</title>
        <authorList>
            <person name="Wang J."/>
        </authorList>
    </citation>
    <scope>NUCLEOTIDE SEQUENCE</scope>
    <source>
        <tissue evidence="1">Leaf</tissue>
    </source>
</reference>